<reference evidence="1" key="1">
    <citation type="submission" date="2022-04" db="EMBL/GenBank/DDBJ databases">
        <title>Jade perch genome.</title>
        <authorList>
            <person name="Chao B."/>
        </authorList>
    </citation>
    <scope>NUCLEOTIDE SEQUENCE</scope>
    <source>
        <strain evidence="1">CB-2022</strain>
    </source>
</reference>
<evidence type="ECO:0000313" key="2">
    <source>
        <dbReference type="Proteomes" id="UP000831701"/>
    </source>
</evidence>
<dbReference type="EMBL" id="CM041536">
    <property type="protein sequence ID" value="KAI3370856.1"/>
    <property type="molecule type" value="Genomic_DNA"/>
</dbReference>
<comment type="caution">
    <text evidence="1">The sequence shown here is derived from an EMBL/GenBank/DDBJ whole genome shotgun (WGS) entry which is preliminary data.</text>
</comment>
<evidence type="ECO:0000313" key="1">
    <source>
        <dbReference type="EMBL" id="KAI3370856.1"/>
    </source>
</evidence>
<sequence length="281" mass="31841">MPREHCPPDQLSLSTWLSGPAFLRDSRQSQTQGEPFDLVDPDTDPELRPEVVTCTTTLLEGRHHVTELIVRHFHEKVYHQGRHFTEGAVRAAGFWIVGGKRAVSSTIFNCVTCRRLRGKEEEQIMADLPKDRLCSDPPFTYSWKDAVDQWKSRRHFAQRPPASTTRQDALRCPSVRPRSLLPAPRDTQRDPEAPRGTQRHPETPRGTQRDPETPRGTQRHPETPRGTQRHPETPRGTQRHPEAPRDTQRHPETPALLGAGGESGTLKLTAQRGRSVCGRII</sequence>
<gene>
    <name evidence="1" type="ORF">L3Q82_007373</name>
</gene>
<proteinExistence type="predicted"/>
<dbReference type="Proteomes" id="UP000831701">
    <property type="component" value="Chromosome 6"/>
</dbReference>
<protein>
    <submittedName>
        <fullName evidence="1">Uncharacterized protein</fullName>
    </submittedName>
</protein>
<name>A0ACB8WST1_9TELE</name>
<keyword evidence="2" id="KW-1185">Reference proteome</keyword>
<organism evidence="1 2">
    <name type="scientific">Scortum barcoo</name>
    <name type="common">barcoo grunter</name>
    <dbReference type="NCBI Taxonomy" id="214431"/>
    <lineage>
        <taxon>Eukaryota</taxon>
        <taxon>Metazoa</taxon>
        <taxon>Chordata</taxon>
        <taxon>Craniata</taxon>
        <taxon>Vertebrata</taxon>
        <taxon>Euteleostomi</taxon>
        <taxon>Actinopterygii</taxon>
        <taxon>Neopterygii</taxon>
        <taxon>Teleostei</taxon>
        <taxon>Neoteleostei</taxon>
        <taxon>Acanthomorphata</taxon>
        <taxon>Eupercaria</taxon>
        <taxon>Centrarchiformes</taxon>
        <taxon>Terapontoidei</taxon>
        <taxon>Terapontidae</taxon>
        <taxon>Scortum</taxon>
    </lineage>
</organism>
<accession>A0ACB8WST1</accession>